<dbReference type="Pfam" id="PF13420">
    <property type="entry name" value="Acetyltransf_4"/>
    <property type="match status" value="1"/>
</dbReference>
<reference evidence="4 5" key="1">
    <citation type="submission" date="2018-12" db="EMBL/GenBank/DDBJ databases">
        <authorList>
            <person name="Yang E."/>
        </authorList>
    </citation>
    <scope>NUCLEOTIDE SEQUENCE [LARGE SCALE GENOMIC DNA]</scope>
    <source>
        <strain evidence="4 5">SOD</strain>
    </source>
</reference>
<dbReference type="GO" id="GO:0016747">
    <property type="term" value="F:acyltransferase activity, transferring groups other than amino-acyl groups"/>
    <property type="evidence" value="ECO:0007669"/>
    <property type="project" value="InterPro"/>
</dbReference>
<evidence type="ECO:0000313" key="5">
    <source>
        <dbReference type="Proteomes" id="UP000278085"/>
    </source>
</evidence>
<feature type="domain" description="N-acetyltransferase" evidence="3">
    <location>
        <begin position="29"/>
        <end position="192"/>
    </location>
</feature>
<proteinExistence type="predicted"/>
<dbReference type="AlphaFoldDB" id="A0A430HTG2"/>
<dbReference type="InterPro" id="IPR016181">
    <property type="entry name" value="Acyl_CoA_acyltransferase"/>
</dbReference>
<organism evidence="4 5">
    <name type="scientific">Massilia atriviolacea</name>
    <dbReference type="NCBI Taxonomy" id="2495579"/>
    <lineage>
        <taxon>Bacteria</taxon>
        <taxon>Pseudomonadati</taxon>
        <taxon>Pseudomonadota</taxon>
        <taxon>Betaproteobacteria</taxon>
        <taxon>Burkholderiales</taxon>
        <taxon>Oxalobacteraceae</taxon>
        <taxon>Telluria group</taxon>
        <taxon>Massilia</taxon>
    </lineage>
</organism>
<dbReference type="SUPFAM" id="SSF55729">
    <property type="entry name" value="Acyl-CoA N-acyltransferases (Nat)"/>
    <property type="match status" value="1"/>
</dbReference>
<sequence>MNTNTIVPARRRKHGRCRKIDHSPWESCLNIRDASAADAADIVAIYNHYILTTTISFEEESVSADTMAGRIADIQGGGHPFLVLTEGDTLVGYAYATKWRARRAYRFAVESSVYLQPGNGGKGHGAALYTALLARLADDGFHMVIGGIAQPNPASVALHEKFGFRKVAHFSDSGFKFGRWIDVGYWELKLKDA</sequence>
<dbReference type="EMBL" id="RXLQ01000001">
    <property type="protein sequence ID" value="RSZ60825.1"/>
    <property type="molecule type" value="Genomic_DNA"/>
</dbReference>
<accession>A0A430HTG2</accession>
<gene>
    <name evidence="4" type="ORF">EJB06_01410</name>
</gene>
<evidence type="ECO:0000313" key="4">
    <source>
        <dbReference type="EMBL" id="RSZ60825.1"/>
    </source>
</evidence>
<dbReference type="PANTHER" id="PTHR43072">
    <property type="entry name" value="N-ACETYLTRANSFERASE"/>
    <property type="match status" value="1"/>
</dbReference>
<protein>
    <submittedName>
        <fullName evidence="4">N-acetyltransferase family protein</fullName>
    </submittedName>
</protein>
<keyword evidence="2" id="KW-0012">Acyltransferase</keyword>
<evidence type="ECO:0000256" key="1">
    <source>
        <dbReference type="ARBA" id="ARBA00022679"/>
    </source>
</evidence>
<keyword evidence="1 4" id="KW-0808">Transferase</keyword>
<keyword evidence="5" id="KW-1185">Reference proteome</keyword>
<dbReference type="Gene3D" id="3.40.630.30">
    <property type="match status" value="1"/>
</dbReference>
<name>A0A430HTG2_9BURK</name>
<dbReference type="InterPro" id="IPR000182">
    <property type="entry name" value="GNAT_dom"/>
</dbReference>
<dbReference type="PANTHER" id="PTHR43072:SF23">
    <property type="entry name" value="UPF0039 PROTEIN C11D3.02C"/>
    <property type="match status" value="1"/>
</dbReference>
<dbReference type="PROSITE" id="PS51186">
    <property type="entry name" value="GNAT"/>
    <property type="match status" value="1"/>
</dbReference>
<evidence type="ECO:0000256" key="2">
    <source>
        <dbReference type="ARBA" id="ARBA00023315"/>
    </source>
</evidence>
<comment type="caution">
    <text evidence="4">The sequence shown here is derived from an EMBL/GenBank/DDBJ whole genome shotgun (WGS) entry which is preliminary data.</text>
</comment>
<dbReference type="Proteomes" id="UP000278085">
    <property type="component" value="Unassembled WGS sequence"/>
</dbReference>
<dbReference type="NCBIfam" id="NF040504">
    <property type="entry name" value="resist_ArsN1b"/>
    <property type="match status" value="1"/>
</dbReference>
<dbReference type="OrthoDB" id="5459937at2"/>
<evidence type="ECO:0000259" key="3">
    <source>
        <dbReference type="PROSITE" id="PS51186"/>
    </source>
</evidence>